<evidence type="ECO:0000313" key="2">
    <source>
        <dbReference type="Proteomes" id="UP000033188"/>
    </source>
</evidence>
<protein>
    <submittedName>
        <fullName evidence="1">Uncharacterized protein</fullName>
    </submittedName>
</protein>
<dbReference type="Proteomes" id="UP000033188">
    <property type="component" value="Chromosome 1"/>
</dbReference>
<dbReference type="AlphaFoldDB" id="A0A061D4J5"/>
<dbReference type="VEuPathDB" id="PiroplasmaDB:BBBOND_0101880"/>
<accession>A0A061D4J5</accession>
<dbReference type="KEGG" id="bbig:BBBOND_0101880"/>
<sequence length="655" mass="72666">MSLLCRIDDGRPLSGCHAISRRSIAAASEDNQVVIMHFNHAYVVQTRRQYAEVVSKIPSDARLDVKLATRNASKGALKPMDSTPEELRKEQASHPSTRFVAFAWTPAAIPVDGRLTSALCTVTINERFEMWLPKSTHSEEMYEVEKICDLSEAVASHLTNIAPRLHNKKAPANDHHSSALLHAGVSMCHFAPQHTVHGFAGLVGIGRHLVALWISTLPVEQTDDCSDDGSNGSVYSDGGPQYEAADENAEEAAESKIVRIIADSHVFNQQPDDLKRFDMVNIKCLFPTPISKTTKRRVGCHAIATMESGHVCSMAIAVNAVERHRLVYDVFVGTGDGHIRTIELRIPLDGDRIPQASAGPWRNLVAFPHPPEMLRVRVFHGNDADARLLIALVHNMAVVYNLEDGTHQRHRCGGHPLVSYHTEPLFMRGGDLASMVFLDAMGTRYFFALSADMRMRATGITPASRNDPVTVFLDETDVAHLQVAIDRPALQIRRSLRSPNLVATALDILMSGGNLLHMAALVQHHVHRREMPTTDSMFTLKNRKGDFTLDSVTMQQFLQVASTSPVLQLWREFHDLLQHPQKQRVATLLYLIAYAEAGGDASHRTAEVSLRERCRPLVRRLTRGLTLTNEGVAGLQGLAECLYTRKQLQKLINTN</sequence>
<gene>
    <name evidence="1" type="ORF">BBBOND_0101880</name>
</gene>
<name>A0A061D4J5_BABBI</name>
<dbReference type="OrthoDB" id="365382at2759"/>
<dbReference type="GeneID" id="24562400"/>
<proteinExistence type="predicted"/>
<dbReference type="EMBL" id="LK391707">
    <property type="protein sequence ID" value="CDR93859.1"/>
    <property type="molecule type" value="Genomic_DNA"/>
</dbReference>
<evidence type="ECO:0000313" key="1">
    <source>
        <dbReference type="EMBL" id="CDR93859.1"/>
    </source>
</evidence>
<dbReference type="RefSeq" id="XP_012766045.1">
    <property type="nucleotide sequence ID" value="XM_012910591.1"/>
</dbReference>
<keyword evidence="2" id="KW-1185">Reference proteome</keyword>
<reference evidence="2" key="1">
    <citation type="journal article" date="2014" name="Nucleic Acids Res.">
        <title>The evolutionary dynamics of variant antigen genes in Babesia reveal a history of genomic innovation underlying host-parasite interaction.</title>
        <authorList>
            <person name="Jackson A.P."/>
            <person name="Otto T.D."/>
            <person name="Darby A."/>
            <person name="Ramaprasad A."/>
            <person name="Xia D."/>
            <person name="Echaide I.E."/>
            <person name="Farber M."/>
            <person name="Gahlot S."/>
            <person name="Gamble J."/>
            <person name="Gupta D."/>
            <person name="Gupta Y."/>
            <person name="Jackson L."/>
            <person name="Malandrin L."/>
            <person name="Malas T.B."/>
            <person name="Moussa E."/>
            <person name="Nair M."/>
            <person name="Reid A.J."/>
            <person name="Sanders M."/>
            <person name="Sharma J."/>
            <person name="Tracey A."/>
            <person name="Quail M.A."/>
            <person name="Weir W."/>
            <person name="Wastling J.M."/>
            <person name="Hall N."/>
            <person name="Willadsen P."/>
            <person name="Lingelbach K."/>
            <person name="Shiels B."/>
            <person name="Tait A."/>
            <person name="Berriman M."/>
            <person name="Allred D.R."/>
            <person name="Pain A."/>
        </authorList>
    </citation>
    <scope>NUCLEOTIDE SEQUENCE [LARGE SCALE GENOMIC DNA]</scope>
    <source>
        <strain evidence="2">Bond</strain>
    </source>
</reference>
<organism evidence="1 2">
    <name type="scientific">Babesia bigemina</name>
    <dbReference type="NCBI Taxonomy" id="5866"/>
    <lineage>
        <taxon>Eukaryota</taxon>
        <taxon>Sar</taxon>
        <taxon>Alveolata</taxon>
        <taxon>Apicomplexa</taxon>
        <taxon>Aconoidasida</taxon>
        <taxon>Piroplasmida</taxon>
        <taxon>Babesiidae</taxon>
        <taxon>Babesia</taxon>
    </lineage>
</organism>
<dbReference type="OMA" id="CEGHIFR"/>